<gene>
    <name evidence="1" type="ORF">GNLVRS02_ARAD1C01584g</name>
</gene>
<dbReference type="InterPro" id="IPR003448">
    <property type="entry name" value="Mopterin_biosynth_MoaE"/>
</dbReference>
<reference evidence="1" key="2">
    <citation type="submission" date="2014-06" db="EMBL/GenBank/DDBJ databases">
        <title>The complete genome of Blastobotrys (Arxula) adeninivorans LS3 - a yeast of biotechnological interest.</title>
        <authorList>
            <person name="Kunze G."/>
            <person name="Gaillardin C."/>
            <person name="Czernicka M."/>
            <person name="Durrens P."/>
            <person name="Martin T."/>
            <person name="Boer E."/>
            <person name="Gabaldon T."/>
            <person name="Cruz J."/>
            <person name="Talla E."/>
            <person name="Marck C."/>
            <person name="Goffeau A."/>
            <person name="Barbe V."/>
            <person name="Baret P."/>
            <person name="Baronian K."/>
            <person name="Beier S."/>
            <person name="Bleykasten C."/>
            <person name="Bode R."/>
            <person name="Casaregola S."/>
            <person name="Despons L."/>
            <person name="Fairhead C."/>
            <person name="Giersberg M."/>
            <person name="Gierski P."/>
            <person name="Hahnel U."/>
            <person name="Hartmann A."/>
            <person name="Jankowska D."/>
            <person name="Jubin C."/>
            <person name="Jung P."/>
            <person name="Lafontaine I."/>
            <person name="Leh-Louis V."/>
            <person name="Lemaire M."/>
            <person name="Marcet-Houben M."/>
            <person name="Mascher M."/>
            <person name="Morel G."/>
            <person name="Richard G.-F."/>
            <person name="Riechen J."/>
            <person name="Sacerdot C."/>
            <person name="Sarkar A."/>
            <person name="Savel G."/>
            <person name="Schacherer J."/>
            <person name="Sherman D."/>
            <person name="Straub M.-L."/>
            <person name="Stein N."/>
            <person name="Thierry A."/>
            <person name="Trautwein-Schult A."/>
            <person name="Westhof E."/>
            <person name="Worch S."/>
            <person name="Dujon B."/>
            <person name="Souciet J.-L."/>
            <person name="Wincker P."/>
            <person name="Scholz U."/>
            <person name="Neuveglise N."/>
        </authorList>
    </citation>
    <scope>NUCLEOTIDE SEQUENCE</scope>
    <source>
        <strain evidence="1">LS3</strain>
    </source>
</reference>
<dbReference type="AlphaFoldDB" id="A0A060T4Y0"/>
<protein>
    <submittedName>
        <fullName evidence="1">ARAD1C01584p</fullName>
    </submittedName>
</protein>
<dbReference type="Gene3D" id="3.90.1170.40">
    <property type="entry name" value="Molybdopterin biosynthesis MoaE subunit"/>
    <property type="match status" value="1"/>
</dbReference>
<dbReference type="PANTHER" id="PTHR23404">
    <property type="entry name" value="MOLYBDOPTERIN SYNTHASE RELATED"/>
    <property type="match status" value="1"/>
</dbReference>
<dbReference type="InterPro" id="IPR036563">
    <property type="entry name" value="MoaE_sf"/>
</dbReference>
<dbReference type="Pfam" id="PF02391">
    <property type="entry name" value="MoaE"/>
    <property type="match status" value="1"/>
</dbReference>
<dbReference type="PhylomeDB" id="A0A060T4Y0"/>
<dbReference type="EMBL" id="HG937693">
    <property type="protein sequence ID" value="CDP33962.1"/>
    <property type="molecule type" value="Genomic_DNA"/>
</dbReference>
<organism evidence="1">
    <name type="scientific">Blastobotrys adeninivorans</name>
    <name type="common">Yeast</name>
    <name type="synonym">Arxula adeninivorans</name>
    <dbReference type="NCBI Taxonomy" id="409370"/>
    <lineage>
        <taxon>Eukaryota</taxon>
        <taxon>Fungi</taxon>
        <taxon>Dikarya</taxon>
        <taxon>Ascomycota</taxon>
        <taxon>Saccharomycotina</taxon>
        <taxon>Dipodascomycetes</taxon>
        <taxon>Dipodascales</taxon>
        <taxon>Trichomonascaceae</taxon>
        <taxon>Blastobotrys</taxon>
    </lineage>
</organism>
<name>A0A060T4Y0_BLAAD</name>
<dbReference type="GO" id="GO:0006777">
    <property type="term" value="P:Mo-molybdopterin cofactor biosynthetic process"/>
    <property type="evidence" value="ECO:0007669"/>
    <property type="project" value="InterPro"/>
</dbReference>
<dbReference type="SUPFAM" id="SSF54690">
    <property type="entry name" value="Molybdopterin synthase subunit MoaE"/>
    <property type="match status" value="1"/>
</dbReference>
<accession>A0A060T4Y0</accession>
<sequence length="165" mass="18471">MLHSSENNDERVRVALSDEPLDAAEAITFVKSPDAGAVVYFGGTTRDSMDGKEVVHLAYDAYIALALKTLDRVAREALDKWSKDRNPNKYISKVSITHRLGVVPVMQESVVIALSAGHRQEGWAAGEWILEQIKALAEIWKDERYADGSHTWRDNRTDSDMLNKS</sequence>
<reference evidence="1" key="1">
    <citation type="submission" date="2014-02" db="EMBL/GenBank/DDBJ databases">
        <authorList>
            <person name="Genoscope - CEA"/>
        </authorList>
    </citation>
    <scope>NUCLEOTIDE SEQUENCE</scope>
    <source>
        <strain evidence="1">LS3</strain>
    </source>
</reference>
<evidence type="ECO:0000313" key="1">
    <source>
        <dbReference type="EMBL" id="CDP33962.1"/>
    </source>
</evidence>
<dbReference type="CDD" id="cd00756">
    <property type="entry name" value="MoaE"/>
    <property type="match status" value="1"/>
</dbReference>
<proteinExistence type="predicted"/>